<dbReference type="AlphaFoldDB" id="A0A368ZWF2"/>
<gene>
    <name evidence="7" type="ORF">DFP77_11747</name>
    <name evidence="6" type="ORF">JSY38_17475</name>
</gene>
<keyword evidence="1" id="KW-0805">Transcription regulation</keyword>
<feature type="DNA-binding region" description="H-T-H motif" evidence="4">
    <location>
        <begin position="19"/>
        <end position="38"/>
    </location>
</feature>
<dbReference type="RefSeq" id="WP_114412231.1">
    <property type="nucleotide sequence ID" value="NZ_CP070273.1"/>
</dbReference>
<evidence type="ECO:0000259" key="5">
    <source>
        <dbReference type="PROSITE" id="PS50977"/>
    </source>
</evidence>
<evidence type="ECO:0000313" key="8">
    <source>
        <dbReference type="Proteomes" id="UP000253506"/>
    </source>
</evidence>
<reference evidence="7 8" key="1">
    <citation type="submission" date="2018-07" db="EMBL/GenBank/DDBJ databases">
        <title>Genomic Encyclopedia of Type Strains, Phase III (KMG-III): the genomes of soil and plant-associated and newly described type strains.</title>
        <authorList>
            <person name="Whitman W."/>
        </authorList>
    </citation>
    <scope>NUCLEOTIDE SEQUENCE [LARGE SCALE GENOMIC DNA]</scope>
    <source>
        <strain evidence="7 8">CECT 7731</strain>
    </source>
</reference>
<keyword evidence="3" id="KW-0804">Transcription</keyword>
<dbReference type="Pfam" id="PF00440">
    <property type="entry name" value="TetR_N"/>
    <property type="match status" value="1"/>
</dbReference>
<dbReference type="InterPro" id="IPR050109">
    <property type="entry name" value="HTH-type_TetR-like_transc_reg"/>
</dbReference>
<evidence type="ECO:0000313" key="9">
    <source>
        <dbReference type="Proteomes" id="UP000644167"/>
    </source>
</evidence>
<dbReference type="PRINTS" id="PR00455">
    <property type="entry name" value="HTHTETR"/>
</dbReference>
<name>A0A368ZWF2_9GAMM</name>
<dbReference type="InterPro" id="IPR001647">
    <property type="entry name" value="HTH_TetR"/>
</dbReference>
<dbReference type="InterPro" id="IPR009057">
    <property type="entry name" value="Homeodomain-like_sf"/>
</dbReference>
<dbReference type="Gene3D" id="1.10.357.10">
    <property type="entry name" value="Tetracycline Repressor, domain 2"/>
    <property type="match status" value="1"/>
</dbReference>
<sequence length="184" mass="20644">MILREAQKLILKYGYPKVTMTDIANACQISRTTLYKSYPNKESIVVGLINESLEHNIRETEGLALSDLSFRGKLERFFDVWTLQPAASVIELDTGRDILQNVSSYAPDAVNNHYEIFQAMLAELIRGVLPTDSSLDAQDLAYIFSVTSRGIKADAQTLETLTNQIDLLIDIIIKTVEPVFLNMT</sequence>
<dbReference type="PANTHER" id="PTHR30055:SF234">
    <property type="entry name" value="HTH-TYPE TRANSCRIPTIONAL REGULATOR BETI"/>
    <property type="match status" value="1"/>
</dbReference>
<evidence type="ECO:0000256" key="1">
    <source>
        <dbReference type="ARBA" id="ARBA00023015"/>
    </source>
</evidence>
<dbReference type="Proteomes" id="UP000644167">
    <property type="component" value="Chromosome"/>
</dbReference>
<keyword evidence="9" id="KW-1185">Reference proteome</keyword>
<evidence type="ECO:0000313" key="7">
    <source>
        <dbReference type="EMBL" id="RCX01273.1"/>
    </source>
</evidence>
<evidence type="ECO:0000256" key="3">
    <source>
        <dbReference type="ARBA" id="ARBA00023163"/>
    </source>
</evidence>
<accession>A0A368ZWF2</accession>
<dbReference type="GO" id="GO:0000976">
    <property type="term" value="F:transcription cis-regulatory region binding"/>
    <property type="evidence" value="ECO:0007669"/>
    <property type="project" value="TreeGrafter"/>
</dbReference>
<dbReference type="OrthoDB" id="2356263at2"/>
<evidence type="ECO:0000313" key="6">
    <source>
        <dbReference type="EMBL" id="QRV23779.1"/>
    </source>
</evidence>
<keyword evidence="2 4" id="KW-0238">DNA-binding</keyword>
<dbReference type="EMBL" id="CP070273">
    <property type="protein sequence ID" value="QRV23779.1"/>
    <property type="molecule type" value="Genomic_DNA"/>
</dbReference>
<evidence type="ECO:0000256" key="2">
    <source>
        <dbReference type="ARBA" id="ARBA00023125"/>
    </source>
</evidence>
<proteinExistence type="predicted"/>
<evidence type="ECO:0000256" key="4">
    <source>
        <dbReference type="PROSITE-ProRule" id="PRU00335"/>
    </source>
</evidence>
<protein>
    <submittedName>
        <fullName evidence="7">TetR family transcriptional regulator</fullName>
    </submittedName>
    <submittedName>
        <fullName evidence="6">TetR/AcrR family transcriptional regulator</fullName>
    </submittedName>
</protein>
<dbReference type="PANTHER" id="PTHR30055">
    <property type="entry name" value="HTH-TYPE TRANSCRIPTIONAL REGULATOR RUTR"/>
    <property type="match status" value="1"/>
</dbReference>
<dbReference type="SUPFAM" id="SSF46689">
    <property type="entry name" value="Homeodomain-like"/>
    <property type="match status" value="1"/>
</dbReference>
<dbReference type="EMBL" id="QPJQ01000017">
    <property type="protein sequence ID" value="RCX01273.1"/>
    <property type="molecule type" value="Genomic_DNA"/>
</dbReference>
<reference evidence="6 9" key="2">
    <citation type="submission" date="2021-02" db="EMBL/GenBank/DDBJ databases">
        <title>The genome of Marinomonas foliarum JZW.</title>
        <authorList>
            <person name="Sun M."/>
        </authorList>
    </citation>
    <scope>NUCLEOTIDE SEQUENCE [LARGE SCALE GENOMIC DNA]</scope>
    <source>
        <strain evidence="6 9">JZW</strain>
    </source>
</reference>
<dbReference type="Proteomes" id="UP000253506">
    <property type="component" value="Unassembled WGS sequence"/>
</dbReference>
<organism evidence="7 8">
    <name type="scientific">Marinomonas foliarum</name>
    <dbReference type="NCBI Taxonomy" id="491950"/>
    <lineage>
        <taxon>Bacteria</taxon>
        <taxon>Pseudomonadati</taxon>
        <taxon>Pseudomonadota</taxon>
        <taxon>Gammaproteobacteria</taxon>
        <taxon>Oceanospirillales</taxon>
        <taxon>Oceanospirillaceae</taxon>
        <taxon>Marinomonas</taxon>
    </lineage>
</organism>
<dbReference type="PROSITE" id="PS50977">
    <property type="entry name" value="HTH_TETR_2"/>
    <property type="match status" value="1"/>
</dbReference>
<dbReference type="GO" id="GO:0003700">
    <property type="term" value="F:DNA-binding transcription factor activity"/>
    <property type="evidence" value="ECO:0007669"/>
    <property type="project" value="TreeGrafter"/>
</dbReference>
<feature type="domain" description="HTH tetR-type" evidence="5">
    <location>
        <begin position="1"/>
        <end position="56"/>
    </location>
</feature>